<dbReference type="Proteomes" id="UP000054995">
    <property type="component" value="Unassembled WGS sequence"/>
</dbReference>
<gene>
    <name evidence="2" type="ORF">T4D_14765</name>
</gene>
<dbReference type="AlphaFoldDB" id="A0A0V1FLT1"/>
<sequence>MHVCEVVLAGYMSNLPDLVNDLDDFFFRFAAQNILANRPNGSDYYYYCCWMNDVCATRFSRPEGRILGPTNDHCRLEVGRLLVNWRCKRKVNSNKASARKKSAGPPTDRPTDRPTDWPDAA</sequence>
<dbReference type="OrthoDB" id="10478713at2759"/>
<feature type="compositionally biased region" description="Basic residues" evidence="1">
    <location>
        <begin position="92"/>
        <end position="102"/>
    </location>
</feature>
<protein>
    <submittedName>
        <fullName evidence="2">Uncharacterized protein</fullName>
    </submittedName>
</protein>
<feature type="compositionally biased region" description="Basic and acidic residues" evidence="1">
    <location>
        <begin position="109"/>
        <end position="121"/>
    </location>
</feature>
<name>A0A0V1FLT1_TRIPS</name>
<evidence type="ECO:0000256" key="1">
    <source>
        <dbReference type="SAM" id="MobiDB-lite"/>
    </source>
</evidence>
<feature type="region of interest" description="Disordered" evidence="1">
    <location>
        <begin position="92"/>
        <end position="121"/>
    </location>
</feature>
<organism evidence="2 3">
    <name type="scientific">Trichinella pseudospiralis</name>
    <name type="common">Parasitic roundworm</name>
    <dbReference type="NCBI Taxonomy" id="6337"/>
    <lineage>
        <taxon>Eukaryota</taxon>
        <taxon>Metazoa</taxon>
        <taxon>Ecdysozoa</taxon>
        <taxon>Nematoda</taxon>
        <taxon>Enoplea</taxon>
        <taxon>Dorylaimia</taxon>
        <taxon>Trichinellida</taxon>
        <taxon>Trichinellidae</taxon>
        <taxon>Trichinella</taxon>
    </lineage>
</organism>
<keyword evidence="3" id="KW-1185">Reference proteome</keyword>
<comment type="caution">
    <text evidence="2">The sequence shown here is derived from an EMBL/GenBank/DDBJ whole genome shotgun (WGS) entry which is preliminary data.</text>
</comment>
<proteinExistence type="predicted"/>
<accession>A0A0V1FLT1</accession>
<evidence type="ECO:0000313" key="2">
    <source>
        <dbReference type="EMBL" id="KRY86926.1"/>
    </source>
</evidence>
<evidence type="ECO:0000313" key="3">
    <source>
        <dbReference type="Proteomes" id="UP000054995"/>
    </source>
</evidence>
<reference evidence="2 3" key="1">
    <citation type="submission" date="2015-01" db="EMBL/GenBank/DDBJ databases">
        <title>Evolution of Trichinella species and genotypes.</title>
        <authorList>
            <person name="Korhonen P.K."/>
            <person name="Edoardo P."/>
            <person name="Giuseppe L.R."/>
            <person name="Gasser R.B."/>
        </authorList>
    </citation>
    <scope>NUCLEOTIDE SEQUENCE [LARGE SCALE GENOMIC DNA]</scope>
    <source>
        <strain evidence="2">ISS470</strain>
    </source>
</reference>
<dbReference type="EMBL" id="JYDT01000064">
    <property type="protein sequence ID" value="KRY86926.1"/>
    <property type="molecule type" value="Genomic_DNA"/>
</dbReference>